<evidence type="ECO:0000256" key="1">
    <source>
        <dbReference type="SAM" id="MobiDB-lite"/>
    </source>
</evidence>
<reference evidence="3" key="1">
    <citation type="submission" date="2011-03" db="EMBL/GenBank/DDBJ databases">
        <title>The genome sequence of Vavraia culicis strain floridensis.</title>
        <authorList>
            <consortium name="The Broad Institute Genome Sequencing Platform"/>
            <person name="Cuomo C."/>
            <person name="Becnel J."/>
            <person name="Sanscrainte N."/>
            <person name="Young S.K."/>
            <person name="Zeng Q."/>
            <person name="Gargeya S."/>
            <person name="Fitzgerald M."/>
            <person name="Haas B."/>
            <person name="Abouelleil A."/>
            <person name="Alvarado L."/>
            <person name="Arachchi H.M."/>
            <person name="Berlin A."/>
            <person name="Chapman S.B."/>
            <person name="Gearin G."/>
            <person name="Goldberg J."/>
            <person name="Griggs A."/>
            <person name="Gujja S."/>
            <person name="Hansen M."/>
            <person name="Heiman D."/>
            <person name="Howarth C."/>
            <person name="Larimer J."/>
            <person name="Lui A."/>
            <person name="MacDonald P.J.P."/>
            <person name="McCowen C."/>
            <person name="Montmayeur A."/>
            <person name="Murphy C."/>
            <person name="Neiman D."/>
            <person name="Pearson M."/>
            <person name="Priest M."/>
            <person name="Roberts A."/>
            <person name="Saif S."/>
            <person name="Shea T."/>
            <person name="Sisk P."/>
            <person name="Stolte C."/>
            <person name="Sykes S."/>
            <person name="Wortman J."/>
            <person name="Nusbaum C."/>
            <person name="Birren B."/>
        </authorList>
    </citation>
    <scope>NUCLEOTIDE SEQUENCE [LARGE SCALE GENOMIC DNA]</scope>
    <source>
        <strain evidence="3">floridensis</strain>
    </source>
</reference>
<dbReference type="InParanoid" id="L2GSS2"/>
<name>L2GSS2_VAVCU</name>
<feature type="compositionally biased region" description="Low complexity" evidence="1">
    <location>
        <begin position="165"/>
        <end position="178"/>
    </location>
</feature>
<dbReference type="RefSeq" id="XP_008074848.1">
    <property type="nucleotide sequence ID" value="XM_008076657.1"/>
</dbReference>
<dbReference type="VEuPathDB" id="MicrosporidiaDB:VCUG_01834"/>
<gene>
    <name evidence="2" type="ORF">VCUG_01834</name>
</gene>
<sequence length="249" mass="27404">DDDENQKGGKKNKEELVDPLNANLTAMKDEERTDKNVNMANLADSSRAHMKGNAKEMLNELNDVNLADKKSEKDEKKKKSSKANEDDLINTIDVQNASLKQKKEALSGIKEAELSEKKNEEPEAKDKSKDEKGEKSKLKSSKLKAKDAKNSLHEEKWSKMASLNATTDKTTKSSLASTSKDDEDDDKKKKSESKHHKDSHHGETLNEARGTLDTSNMLGKSGALSSIGEYGNTLLGHNSSLSVPTSDSF</sequence>
<protein>
    <submittedName>
        <fullName evidence="2">Uncharacterized protein</fullName>
    </submittedName>
</protein>
<keyword evidence="3" id="KW-1185">Reference proteome</keyword>
<evidence type="ECO:0000313" key="3">
    <source>
        <dbReference type="Proteomes" id="UP000011081"/>
    </source>
</evidence>
<accession>L2GSS2</accession>
<feature type="compositionally biased region" description="Basic and acidic residues" evidence="1">
    <location>
        <begin position="66"/>
        <end position="85"/>
    </location>
</feature>
<proteinExistence type="predicted"/>
<evidence type="ECO:0000313" key="2">
    <source>
        <dbReference type="EMBL" id="ELA46684.1"/>
    </source>
</evidence>
<feature type="compositionally biased region" description="Basic residues" evidence="1">
    <location>
        <begin position="190"/>
        <end position="199"/>
    </location>
</feature>
<dbReference type="AlphaFoldDB" id="L2GSS2"/>
<feature type="compositionally biased region" description="Basic and acidic residues" evidence="1">
    <location>
        <begin position="1"/>
        <end position="16"/>
    </location>
</feature>
<organism evidence="2 3">
    <name type="scientific">Vavraia culicis (isolate floridensis)</name>
    <name type="common">Microsporidian parasite</name>
    <dbReference type="NCBI Taxonomy" id="948595"/>
    <lineage>
        <taxon>Eukaryota</taxon>
        <taxon>Fungi</taxon>
        <taxon>Fungi incertae sedis</taxon>
        <taxon>Microsporidia</taxon>
        <taxon>Pleistophoridae</taxon>
        <taxon>Vavraia</taxon>
    </lineage>
</organism>
<dbReference type="EMBL" id="GL877436">
    <property type="protein sequence ID" value="ELA46684.1"/>
    <property type="molecule type" value="Genomic_DNA"/>
</dbReference>
<dbReference type="Proteomes" id="UP000011081">
    <property type="component" value="Unassembled WGS sequence"/>
</dbReference>
<dbReference type="GeneID" id="19879705"/>
<feature type="compositionally biased region" description="Basic and acidic residues" evidence="1">
    <location>
        <begin position="144"/>
        <end position="158"/>
    </location>
</feature>
<feature type="region of interest" description="Disordered" evidence="1">
    <location>
        <begin position="1"/>
        <end position="21"/>
    </location>
</feature>
<dbReference type="HOGENOM" id="CLU_1118031_0_0_1"/>
<feature type="compositionally biased region" description="Basic and acidic residues" evidence="1">
    <location>
        <begin position="101"/>
        <end position="137"/>
    </location>
</feature>
<feature type="compositionally biased region" description="Polar residues" evidence="1">
    <location>
        <begin position="235"/>
        <end position="249"/>
    </location>
</feature>
<feature type="non-terminal residue" evidence="2">
    <location>
        <position position="1"/>
    </location>
</feature>
<feature type="region of interest" description="Disordered" evidence="1">
    <location>
        <begin position="41"/>
        <end position="249"/>
    </location>
</feature>